<evidence type="ECO:0000259" key="17">
    <source>
        <dbReference type="Pfam" id="PF20974"/>
    </source>
</evidence>
<dbReference type="InterPro" id="IPR020061">
    <property type="entry name" value="Glu_tRNA_lig_a-bdl"/>
</dbReference>
<dbReference type="InterPro" id="IPR020056">
    <property type="entry name" value="Rbsml_bL25/Gln-tRNA_synth_N"/>
</dbReference>
<dbReference type="FunFam" id="1.10.1160.10:FF:000001">
    <property type="entry name" value="Glutamine--tRNA ligase"/>
    <property type="match status" value="1"/>
</dbReference>
<dbReference type="GeneID" id="11493983"/>
<evidence type="ECO:0000256" key="3">
    <source>
        <dbReference type="ARBA" id="ARBA00012835"/>
    </source>
</evidence>
<dbReference type="PANTHER" id="PTHR43097">
    <property type="entry name" value="GLUTAMINE-TRNA LIGASE"/>
    <property type="match status" value="1"/>
</dbReference>
<dbReference type="OrthoDB" id="10250478at2759"/>
<dbReference type="Gene3D" id="3.90.800.10">
    <property type="entry name" value="Glutamyl-tRNA Synthetase, Domain 3"/>
    <property type="match status" value="1"/>
</dbReference>
<gene>
    <name evidence="18" type="primary">NDAI0I03250</name>
    <name evidence="18" type="ordered locus">NDAI_0I03250</name>
</gene>
<feature type="domain" description="Glutamate--tRNA ligase N-terminal" evidence="16">
    <location>
        <begin position="24"/>
        <end position="65"/>
    </location>
</feature>
<keyword evidence="9 13" id="KW-0648">Protein biosynthesis</keyword>
<feature type="domain" description="tRNA synthetases class I (E and Q) anti-codon binding" evidence="17">
    <location>
        <begin position="610"/>
        <end position="682"/>
    </location>
</feature>
<evidence type="ECO:0000256" key="11">
    <source>
        <dbReference type="ARBA" id="ARBA00030865"/>
    </source>
</evidence>
<dbReference type="InterPro" id="IPR011035">
    <property type="entry name" value="Ribosomal_bL25/Gln-tRNA_synth"/>
</dbReference>
<reference evidence="18 19" key="1">
    <citation type="journal article" date="2011" name="Proc. Natl. Acad. Sci. U.S.A.">
        <title>Evolutionary erosion of yeast sex chromosomes by mating-type switching accidents.</title>
        <authorList>
            <person name="Gordon J.L."/>
            <person name="Armisen D."/>
            <person name="Proux-Wera E."/>
            <person name="Oheigeartaigh S.S."/>
            <person name="Byrne K.P."/>
            <person name="Wolfe K.H."/>
        </authorList>
    </citation>
    <scope>NUCLEOTIDE SEQUENCE [LARGE SCALE GENOMIC DNA]</scope>
    <source>
        <strain evidence="19">ATCC 10597 / BCRC 20456 / CBS 421 / NBRC 0211 / NRRL Y-12639</strain>
    </source>
</reference>
<dbReference type="CDD" id="cd10306">
    <property type="entry name" value="GST_C_GluRS_N"/>
    <property type="match status" value="1"/>
</dbReference>
<accession>G0WGI2</accession>
<dbReference type="HOGENOM" id="CLU_001882_1_2_1"/>
<dbReference type="RefSeq" id="XP_003672136.1">
    <property type="nucleotide sequence ID" value="XM_003672088.1"/>
</dbReference>
<dbReference type="Pfam" id="PF18466">
    <property type="entry name" value="GluRS_N"/>
    <property type="match status" value="1"/>
</dbReference>
<evidence type="ECO:0000313" key="19">
    <source>
        <dbReference type="Proteomes" id="UP000000689"/>
    </source>
</evidence>
<evidence type="ECO:0000256" key="5">
    <source>
        <dbReference type="ARBA" id="ARBA00022553"/>
    </source>
</evidence>
<sequence length="709" mass="80746">MSANTLVINGKAPVVAYGDLIAARIINDAKPTSIDIQFVDDKKSAPSVFNGSSDSTFLKIIEGFPEIFTESNKDAVAEWTKIANEELVVKNFQKLSESLGKLDAQLNLRTFILGGLKYSAADIACWGALRSNGMCGSILKNKVDVNVSRWYSLLEMDPTFGSVHESLTKSLQELKKVSNSGKKKETHKANFEIDLPDAKMGEVVTRFPPEPSGYLHIGHAKAAILNQYFAQAYKGKLIIRFDDTNPSKEKEEFQDSILEDLELLGIKGDRITYSSDYFQQMYELCVKMIKEGKAYCDDTPTEKMREERMDGIASARRDRSVEENLRIFNEEMKNGTEEGLKNCVRAKIDYKALNKTLRDPVIYRCNLTPHHRTGTTWKMYPTYDFCVPIVDSLEGVTHALRTIEYRDRNAQYDWMLDAMNLRKVHIWDFARVNFVRTLLSKRKLQWMVDKGLVSNWDDPRFPTVRGVRRRGMTVEGLRNFVLSQGPSRNVINLEWNLIWAFNKKVIDPVAARHTAIVDPVKIHLEGDDVPQTPKTEMKPKHKKNPAVGEKKVIYYKDIVIDKADADLIEENEEVTMMDWGNVIITKKNADGSMVGKLHLDGDFKKTKHKLTWLADTEDVVPVDLVDFDHLISKDKLEEDESFEDFLTPTTEFHTSAIADLNVKDMKVGDIIQFERKGYYRLDAVAKDGKPYVFFTIPDGKSVNKYGAKK</sequence>
<dbReference type="OMA" id="CPVVDSH"/>
<dbReference type="KEGG" id="ndi:NDAI_0I03250"/>
<dbReference type="InterPro" id="IPR020058">
    <property type="entry name" value="Glu/Gln-tRNA-synth_Ib_cat-dom"/>
</dbReference>
<dbReference type="PROSITE" id="PS00178">
    <property type="entry name" value="AA_TRNA_LIGASE_I"/>
    <property type="match status" value="1"/>
</dbReference>
<proteinExistence type="inferred from homology"/>
<dbReference type="InterPro" id="IPR000924">
    <property type="entry name" value="Glu/Gln-tRNA-synth"/>
</dbReference>
<keyword evidence="4" id="KW-0963">Cytoplasm</keyword>
<evidence type="ECO:0000259" key="15">
    <source>
        <dbReference type="Pfam" id="PF03950"/>
    </source>
</evidence>
<keyword evidence="19" id="KW-1185">Reference proteome</keyword>
<dbReference type="Gene3D" id="3.40.30.70">
    <property type="match status" value="1"/>
</dbReference>
<keyword evidence="5" id="KW-0597">Phosphoprotein</keyword>
<dbReference type="Gene3D" id="1.10.1160.10">
    <property type="entry name" value="Glutamyl-trna Synthetase, Domain 2"/>
    <property type="match status" value="1"/>
</dbReference>
<dbReference type="PRINTS" id="PR00987">
    <property type="entry name" value="TRNASYNTHGLU"/>
</dbReference>
<dbReference type="FunFam" id="2.40.240.10:FF:000004">
    <property type="entry name" value="Glutamyl-tRNA synthetase, cytoplasmic"/>
    <property type="match status" value="1"/>
</dbReference>
<dbReference type="Pfam" id="PF03950">
    <property type="entry name" value="tRNA-synt_1c_C"/>
    <property type="match status" value="1"/>
</dbReference>
<evidence type="ECO:0000256" key="10">
    <source>
        <dbReference type="ARBA" id="ARBA00023146"/>
    </source>
</evidence>
<evidence type="ECO:0000256" key="12">
    <source>
        <dbReference type="ARBA" id="ARBA00048351"/>
    </source>
</evidence>
<dbReference type="GO" id="GO:0005739">
    <property type="term" value="C:mitochondrion"/>
    <property type="evidence" value="ECO:0007669"/>
    <property type="project" value="EnsemblFungi"/>
</dbReference>
<feature type="domain" description="Glutamyl/glutaminyl-tRNA synthetase class Ib anti-codon binding" evidence="15">
    <location>
        <begin position="510"/>
        <end position="595"/>
    </location>
</feature>
<dbReference type="FunFam" id="1.20.1050.10:FF:000036">
    <property type="entry name" value="Putative glutamyl-tRNA synthetase"/>
    <property type="match status" value="1"/>
</dbReference>
<dbReference type="GO" id="GO:1990825">
    <property type="term" value="F:sequence-specific mRNA binding"/>
    <property type="evidence" value="ECO:0007669"/>
    <property type="project" value="EnsemblFungi"/>
</dbReference>
<dbReference type="AlphaFoldDB" id="G0WGI2"/>
<name>G0WGI2_NAUDC</name>
<dbReference type="GO" id="GO:0005829">
    <property type="term" value="C:cytosol"/>
    <property type="evidence" value="ECO:0007669"/>
    <property type="project" value="TreeGrafter"/>
</dbReference>
<dbReference type="Gene3D" id="2.40.240.10">
    <property type="entry name" value="Ribosomal Protein L25, Chain P"/>
    <property type="match status" value="1"/>
</dbReference>
<dbReference type="GO" id="GO:0017102">
    <property type="term" value="C:methionyl glutamyl tRNA synthetase complex"/>
    <property type="evidence" value="ECO:0007669"/>
    <property type="project" value="EnsemblFungi"/>
</dbReference>
<evidence type="ECO:0000259" key="16">
    <source>
        <dbReference type="Pfam" id="PF18466"/>
    </source>
</evidence>
<dbReference type="PANTHER" id="PTHR43097:SF5">
    <property type="entry name" value="GLUTAMATE--TRNA LIGASE"/>
    <property type="match status" value="1"/>
</dbReference>
<dbReference type="SUPFAM" id="SSF47616">
    <property type="entry name" value="GST C-terminal domain-like"/>
    <property type="match status" value="1"/>
</dbReference>
<evidence type="ECO:0000256" key="4">
    <source>
        <dbReference type="ARBA" id="ARBA00022490"/>
    </source>
</evidence>
<comment type="subcellular location">
    <subcellularLocation>
        <location evidence="1">Cytoplasm</location>
    </subcellularLocation>
</comment>
<dbReference type="InterPro" id="IPR020059">
    <property type="entry name" value="Glu/Gln-tRNA-synth_Ib_codon-bd"/>
</dbReference>
<dbReference type="SUPFAM" id="SSF50715">
    <property type="entry name" value="Ribosomal protein L25-like"/>
    <property type="match status" value="1"/>
</dbReference>
<dbReference type="CDD" id="cd00807">
    <property type="entry name" value="GlnRS_core"/>
    <property type="match status" value="1"/>
</dbReference>
<dbReference type="InterPro" id="IPR001412">
    <property type="entry name" value="aa-tRNA-synth_I_CS"/>
</dbReference>
<dbReference type="NCBIfam" id="TIGR00463">
    <property type="entry name" value="gltX_arch"/>
    <property type="match status" value="1"/>
</dbReference>
<evidence type="ECO:0000256" key="13">
    <source>
        <dbReference type="RuleBase" id="RU363037"/>
    </source>
</evidence>
<dbReference type="EC" id="6.1.1.17" evidence="3"/>
<feature type="domain" description="Glutamyl/glutaminyl-tRNA synthetase class Ib catalytic" evidence="14">
    <location>
        <begin position="202"/>
        <end position="507"/>
    </location>
</feature>
<dbReference type="GO" id="GO:0006424">
    <property type="term" value="P:glutamyl-tRNA aminoacylation"/>
    <property type="evidence" value="ECO:0007669"/>
    <property type="project" value="EnsemblFungi"/>
</dbReference>
<dbReference type="InterPro" id="IPR014729">
    <property type="entry name" value="Rossmann-like_a/b/a_fold"/>
</dbReference>
<evidence type="ECO:0000259" key="14">
    <source>
        <dbReference type="Pfam" id="PF00749"/>
    </source>
</evidence>
<dbReference type="SUPFAM" id="SSF52374">
    <property type="entry name" value="Nucleotidylyl transferase"/>
    <property type="match status" value="1"/>
</dbReference>
<dbReference type="Gene3D" id="1.20.1050.10">
    <property type="match status" value="1"/>
</dbReference>
<dbReference type="Pfam" id="PF20974">
    <property type="entry name" value="tRNA-synt_1c_C2"/>
    <property type="match status" value="1"/>
</dbReference>
<comment type="catalytic activity">
    <reaction evidence="12">
        <text>tRNA(Glu) + L-glutamate + ATP = L-glutamyl-tRNA(Glu) + AMP + diphosphate</text>
        <dbReference type="Rhea" id="RHEA:23540"/>
        <dbReference type="Rhea" id="RHEA-COMP:9663"/>
        <dbReference type="Rhea" id="RHEA-COMP:9680"/>
        <dbReference type="ChEBI" id="CHEBI:29985"/>
        <dbReference type="ChEBI" id="CHEBI:30616"/>
        <dbReference type="ChEBI" id="CHEBI:33019"/>
        <dbReference type="ChEBI" id="CHEBI:78442"/>
        <dbReference type="ChEBI" id="CHEBI:78520"/>
        <dbReference type="ChEBI" id="CHEBI:456215"/>
        <dbReference type="EC" id="6.1.1.17"/>
    </reaction>
</comment>
<organism evidence="18 19">
    <name type="scientific">Naumovozyma dairenensis (strain ATCC 10597 / BCRC 20456 / CBS 421 / NBRC 0211 / NRRL Y-12639)</name>
    <name type="common">Saccharomyces dairenensis</name>
    <dbReference type="NCBI Taxonomy" id="1071378"/>
    <lineage>
        <taxon>Eukaryota</taxon>
        <taxon>Fungi</taxon>
        <taxon>Dikarya</taxon>
        <taxon>Ascomycota</taxon>
        <taxon>Saccharomycotina</taxon>
        <taxon>Saccharomycetes</taxon>
        <taxon>Saccharomycetales</taxon>
        <taxon>Saccharomycetaceae</taxon>
        <taxon>Naumovozyma</taxon>
    </lineage>
</organism>
<keyword evidence="7 13" id="KW-0547">Nucleotide-binding</keyword>
<protein>
    <recommendedName>
        <fullName evidence="3">glutamate--tRNA ligase</fullName>
        <ecNumber evidence="3">6.1.1.17</ecNumber>
    </recommendedName>
    <alternativeName>
        <fullName evidence="11">Glutamyl-tRNA synthetase</fullName>
    </alternativeName>
</protein>
<evidence type="ECO:0000313" key="18">
    <source>
        <dbReference type="EMBL" id="CCD26893.1"/>
    </source>
</evidence>
<dbReference type="EMBL" id="HE580275">
    <property type="protein sequence ID" value="CCD26893.1"/>
    <property type="molecule type" value="Genomic_DNA"/>
</dbReference>
<evidence type="ECO:0000256" key="7">
    <source>
        <dbReference type="ARBA" id="ARBA00022741"/>
    </source>
</evidence>
<evidence type="ECO:0000256" key="9">
    <source>
        <dbReference type="ARBA" id="ARBA00022917"/>
    </source>
</evidence>
<dbReference type="InterPro" id="IPR050132">
    <property type="entry name" value="Gln/Glu-tRNA_Ligase"/>
</dbReference>
<evidence type="ECO:0000256" key="6">
    <source>
        <dbReference type="ARBA" id="ARBA00022598"/>
    </source>
</evidence>
<dbReference type="InterPro" id="IPR004526">
    <property type="entry name" value="Glu-tRNA-synth_arc/euk"/>
</dbReference>
<dbReference type="HAMAP" id="MF_02076">
    <property type="entry name" value="Glu_tRNA_synth_type2"/>
    <property type="match status" value="1"/>
</dbReference>
<comment type="similarity">
    <text evidence="2">Belongs to the class-I aminoacyl-tRNA synthetase family. Glutamate--tRNA ligase type 2 subfamily.</text>
</comment>
<dbReference type="GO" id="GO:0005524">
    <property type="term" value="F:ATP binding"/>
    <property type="evidence" value="ECO:0007669"/>
    <property type="project" value="UniProtKB-KW"/>
</dbReference>
<dbReference type="FunFam" id="3.40.50.620:FF:000070">
    <property type="entry name" value="Bifunctional glutamate/proline--tRNA ligase"/>
    <property type="match status" value="1"/>
</dbReference>
<evidence type="ECO:0000256" key="8">
    <source>
        <dbReference type="ARBA" id="ARBA00022840"/>
    </source>
</evidence>
<dbReference type="GO" id="GO:0010494">
    <property type="term" value="C:cytoplasmic stress granule"/>
    <property type="evidence" value="ECO:0007669"/>
    <property type="project" value="EnsemblFungi"/>
</dbReference>
<dbReference type="FunFam" id="3.90.800.10:FF:000001">
    <property type="entry name" value="Glutamine--tRNA ligase"/>
    <property type="match status" value="1"/>
</dbReference>
<dbReference type="STRING" id="1071378.G0WGI2"/>
<dbReference type="GO" id="GO:0004818">
    <property type="term" value="F:glutamate-tRNA ligase activity"/>
    <property type="evidence" value="ECO:0007669"/>
    <property type="project" value="UniProtKB-EC"/>
</dbReference>
<keyword evidence="8 13" id="KW-0067">ATP-binding</keyword>
<dbReference type="eggNOG" id="KOG1147">
    <property type="taxonomic scope" value="Eukaryota"/>
</dbReference>
<dbReference type="Gene3D" id="3.40.50.620">
    <property type="entry name" value="HUPs"/>
    <property type="match status" value="1"/>
</dbReference>
<keyword evidence="10 13" id="KW-0030">Aminoacyl-tRNA synthetase</keyword>
<dbReference type="Pfam" id="PF00749">
    <property type="entry name" value="tRNA-synt_1c"/>
    <property type="match status" value="1"/>
</dbReference>
<dbReference type="InterPro" id="IPR036282">
    <property type="entry name" value="Glutathione-S-Trfase_C_sf"/>
</dbReference>
<dbReference type="InterPro" id="IPR041103">
    <property type="entry name" value="GluRS_N"/>
</dbReference>
<evidence type="ECO:0000256" key="2">
    <source>
        <dbReference type="ARBA" id="ARBA00008927"/>
    </source>
</evidence>
<dbReference type="InterPro" id="IPR049437">
    <property type="entry name" value="tRNA-synt_1c_C2"/>
</dbReference>
<keyword evidence="6 13" id="KW-0436">Ligase</keyword>
<evidence type="ECO:0000256" key="1">
    <source>
        <dbReference type="ARBA" id="ARBA00004496"/>
    </source>
</evidence>
<dbReference type="Proteomes" id="UP000000689">
    <property type="component" value="Chromosome 9"/>
</dbReference>